<dbReference type="Proteomes" id="UP000236621">
    <property type="component" value="Unassembled WGS sequence"/>
</dbReference>
<feature type="compositionally biased region" description="Basic and acidic residues" evidence="1">
    <location>
        <begin position="176"/>
        <end position="207"/>
    </location>
</feature>
<dbReference type="EMBL" id="NRSZ01000079">
    <property type="protein sequence ID" value="PNY29643.1"/>
    <property type="molecule type" value="Genomic_DNA"/>
</dbReference>
<name>A0A2K3QQ21_9HYPO</name>
<organism evidence="2 3">
    <name type="scientific">Tolypocladium capitatum</name>
    <dbReference type="NCBI Taxonomy" id="45235"/>
    <lineage>
        <taxon>Eukaryota</taxon>
        <taxon>Fungi</taxon>
        <taxon>Dikarya</taxon>
        <taxon>Ascomycota</taxon>
        <taxon>Pezizomycotina</taxon>
        <taxon>Sordariomycetes</taxon>
        <taxon>Hypocreomycetidae</taxon>
        <taxon>Hypocreales</taxon>
        <taxon>Ophiocordycipitaceae</taxon>
        <taxon>Tolypocladium</taxon>
    </lineage>
</organism>
<evidence type="ECO:0000256" key="1">
    <source>
        <dbReference type="SAM" id="MobiDB-lite"/>
    </source>
</evidence>
<feature type="compositionally biased region" description="Gly residues" evidence="1">
    <location>
        <begin position="220"/>
        <end position="230"/>
    </location>
</feature>
<evidence type="ECO:0000313" key="2">
    <source>
        <dbReference type="EMBL" id="PNY29643.1"/>
    </source>
</evidence>
<evidence type="ECO:0000313" key="3">
    <source>
        <dbReference type="Proteomes" id="UP000236621"/>
    </source>
</evidence>
<accession>A0A2K3QQ21</accession>
<feature type="region of interest" description="Disordered" evidence="1">
    <location>
        <begin position="128"/>
        <end position="237"/>
    </location>
</feature>
<protein>
    <submittedName>
        <fullName evidence="2">Uncharacterized protein</fullName>
    </submittedName>
</protein>
<gene>
    <name evidence="2" type="ORF">TCAP_00445</name>
</gene>
<proteinExistence type="predicted"/>
<feature type="compositionally biased region" description="Basic and acidic residues" evidence="1">
    <location>
        <begin position="19"/>
        <end position="43"/>
    </location>
</feature>
<sequence length="237" mass="25987">MHRPSPQPVRQHRRVHLPACERRAGPRRRWQADRPEPLRDETGLQRGGGPLGSQEVSEEVSRGRAAAEESGEGVDGCGGPAGFHVGALEEGEADGEEQHPTRIQQHLRPRHGILVALRPLLRVPSPLLSRNEPLKHQPPHHTHHDQLTRPRTHRHPRLAPQRPLEEPVRRRPRHLHVGERVPPDERAQPGREHAAHVVGHRGGEDANCRAGVPVADEGGLEGCVGAAGGDEGGEGRV</sequence>
<reference evidence="2 3" key="1">
    <citation type="submission" date="2017-08" db="EMBL/GenBank/DDBJ databases">
        <title>Harnessing the power of phylogenomics to disentangle the directionality and signatures of interkingdom host jumping in the parasitic fungal genus Tolypocladium.</title>
        <authorList>
            <person name="Quandt C.A."/>
            <person name="Patterson W."/>
            <person name="Spatafora J.W."/>
        </authorList>
    </citation>
    <scope>NUCLEOTIDE SEQUENCE [LARGE SCALE GENOMIC DNA]</scope>
    <source>
        <strain evidence="2 3">CBS 113982</strain>
    </source>
</reference>
<comment type="caution">
    <text evidence="2">The sequence shown here is derived from an EMBL/GenBank/DDBJ whole genome shotgun (WGS) entry which is preliminary data.</text>
</comment>
<feature type="region of interest" description="Disordered" evidence="1">
    <location>
        <begin position="1"/>
        <end position="86"/>
    </location>
</feature>
<keyword evidence="3" id="KW-1185">Reference proteome</keyword>
<dbReference type="AlphaFoldDB" id="A0A2K3QQ21"/>